<sequence>MYEELIASAFFEEEVSKQQELGKELSKVLENTELANKCGVIYLSRHWRVVTLGRGVIYSSRHWRVVTLGRGVIYSSRHWRVVTLGRGVTYPPCRFLFPLLGFEHVSSDNDNSDSSCNISDNPPLRLSQENNVPFSLPLCEQRSISNEDHLAFIARAHQKKLQPKVVIEPSS</sequence>
<dbReference type="EMBL" id="DF974154">
    <property type="protein sequence ID" value="GAU45855.1"/>
    <property type="molecule type" value="Genomic_DNA"/>
</dbReference>
<keyword evidence="2" id="KW-1185">Reference proteome</keyword>
<name>A0A2Z6PB15_TRISU</name>
<protein>
    <submittedName>
        <fullName evidence="1">Uncharacterized protein</fullName>
    </submittedName>
</protein>
<gene>
    <name evidence="1" type="ORF">TSUD_371510</name>
</gene>
<evidence type="ECO:0000313" key="2">
    <source>
        <dbReference type="Proteomes" id="UP000242715"/>
    </source>
</evidence>
<dbReference type="AlphaFoldDB" id="A0A2Z6PB15"/>
<organism evidence="1 2">
    <name type="scientific">Trifolium subterraneum</name>
    <name type="common">Subterranean clover</name>
    <dbReference type="NCBI Taxonomy" id="3900"/>
    <lineage>
        <taxon>Eukaryota</taxon>
        <taxon>Viridiplantae</taxon>
        <taxon>Streptophyta</taxon>
        <taxon>Embryophyta</taxon>
        <taxon>Tracheophyta</taxon>
        <taxon>Spermatophyta</taxon>
        <taxon>Magnoliopsida</taxon>
        <taxon>eudicotyledons</taxon>
        <taxon>Gunneridae</taxon>
        <taxon>Pentapetalae</taxon>
        <taxon>rosids</taxon>
        <taxon>fabids</taxon>
        <taxon>Fabales</taxon>
        <taxon>Fabaceae</taxon>
        <taxon>Papilionoideae</taxon>
        <taxon>50 kb inversion clade</taxon>
        <taxon>NPAAA clade</taxon>
        <taxon>Hologalegina</taxon>
        <taxon>IRL clade</taxon>
        <taxon>Trifolieae</taxon>
        <taxon>Trifolium</taxon>
    </lineage>
</organism>
<reference evidence="2" key="1">
    <citation type="journal article" date="2017" name="Front. Plant Sci.">
        <title>Climate Clever Clovers: New Paradigm to Reduce the Environmental Footprint of Ruminants by Breeding Low Methanogenic Forages Utilizing Haplotype Variation.</title>
        <authorList>
            <person name="Kaur P."/>
            <person name="Appels R."/>
            <person name="Bayer P.E."/>
            <person name="Keeble-Gagnere G."/>
            <person name="Wang J."/>
            <person name="Hirakawa H."/>
            <person name="Shirasawa K."/>
            <person name="Vercoe P."/>
            <person name="Stefanova K."/>
            <person name="Durmic Z."/>
            <person name="Nichols P."/>
            <person name="Revell C."/>
            <person name="Isobe S.N."/>
            <person name="Edwards D."/>
            <person name="Erskine W."/>
        </authorList>
    </citation>
    <scope>NUCLEOTIDE SEQUENCE [LARGE SCALE GENOMIC DNA]</scope>
    <source>
        <strain evidence="2">cv. Daliak</strain>
    </source>
</reference>
<accession>A0A2Z6PB15</accession>
<dbReference type="Proteomes" id="UP000242715">
    <property type="component" value="Unassembled WGS sequence"/>
</dbReference>
<evidence type="ECO:0000313" key="1">
    <source>
        <dbReference type="EMBL" id="GAU45855.1"/>
    </source>
</evidence>
<proteinExistence type="predicted"/>